<keyword evidence="1" id="KW-0472">Membrane</keyword>
<proteinExistence type="predicted"/>
<dbReference type="RefSeq" id="WP_119763680.1">
    <property type="nucleotide sequence ID" value="NZ_QYUJ01000014.1"/>
</dbReference>
<protein>
    <submittedName>
        <fullName evidence="2">Uncharacterized protein</fullName>
    </submittedName>
</protein>
<sequence>MSNSTLQRSPGRAGSTFPVYLLILALLLGVVTAYAVRDNPLYSDRNAYGISKYAFIDQCKENLHETGQLQTTVVFQGQPVSQGNLNKLIQDVKLLKAGETLHVNVPASSREIVSQVQPIAEQQGQPQRTGLQWQSPVELQASGGTMHRTLSPAVMQCQYDKAKGKTETQLFISQ</sequence>
<dbReference type="Proteomes" id="UP000286287">
    <property type="component" value="Unassembled WGS sequence"/>
</dbReference>
<comment type="caution">
    <text evidence="2">The sequence shown here is derived from an EMBL/GenBank/DDBJ whole genome shotgun (WGS) entry which is preliminary data.</text>
</comment>
<evidence type="ECO:0000313" key="3">
    <source>
        <dbReference type="Proteomes" id="UP000286287"/>
    </source>
</evidence>
<evidence type="ECO:0000313" key="2">
    <source>
        <dbReference type="EMBL" id="RJF71989.1"/>
    </source>
</evidence>
<gene>
    <name evidence="2" type="ORF">D3875_10890</name>
</gene>
<keyword evidence="1" id="KW-1133">Transmembrane helix</keyword>
<dbReference type="OrthoDB" id="66453at2"/>
<dbReference type="AlphaFoldDB" id="A0A418V7E6"/>
<organism evidence="2 3">
    <name type="scientific">Deinococcus cavernae</name>
    <dbReference type="NCBI Taxonomy" id="2320857"/>
    <lineage>
        <taxon>Bacteria</taxon>
        <taxon>Thermotogati</taxon>
        <taxon>Deinococcota</taxon>
        <taxon>Deinococci</taxon>
        <taxon>Deinococcales</taxon>
        <taxon>Deinococcaceae</taxon>
        <taxon>Deinococcus</taxon>
    </lineage>
</organism>
<reference evidence="2 3" key="1">
    <citation type="submission" date="2018-09" db="EMBL/GenBank/DDBJ databases">
        <authorList>
            <person name="Zhu H."/>
        </authorList>
    </citation>
    <scope>NUCLEOTIDE SEQUENCE [LARGE SCALE GENOMIC DNA]</scope>
    <source>
        <strain evidence="2 3">K2S05-167</strain>
    </source>
</reference>
<accession>A0A418V7E6</accession>
<keyword evidence="3" id="KW-1185">Reference proteome</keyword>
<feature type="transmembrane region" description="Helical" evidence="1">
    <location>
        <begin position="17"/>
        <end position="36"/>
    </location>
</feature>
<evidence type="ECO:0000256" key="1">
    <source>
        <dbReference type="SAM" id="Phobius"/>
    </source>
</evidence>
<dbReference type="EMBL" id="QYUJ01000014">
    <property type="protein sequence ID" value="RJF71989.1"/>
    <property type="molecule type" value="Genomic_DNA"/>
</dbReference>
<keyword evidence="1" id="KW-0812">Transmembrane</keyword>
<name>A0A418V7E6_9DEIO</name>